<proteinExistence type="predicted"/>
<keyword evidence="2" id="KW-1185">Reference proteome</keyword>
<evidence type="ECO:0000313" key="2">
    <source>
        <dbReference type="Proteomes" id="UP001060085"/>
    </source>
</evidence>
<gene>
    <name evidence="1" type="ORF">M9H77_29498</name>
</gene>
<dbReference type="Proteomes" id="UP001060085">
    <property type="component" value="Linkage Group LG07"/>
</dbReference>
<organism evidence="1 2">
    <name type="scientific">Catharanthus roseus</name>
    <name type="common">Madagascar periwinkle</name>
    <name type="synonym">Vinca rosea</name>
    <dbReference type="NCBI Taxonomy" id="4058"/>
    <lineage>
        <taxon>Eukaryota</taxon>
        <taxon>Viridiplantae</taxon>
        <taxon>Streptophyta</taxon>
        <taxon>Embryophyta</taxon>
        <taxon>Tracheophyta</taxon>
        <taxon>Spermatophyta</taxon>
        <taxon>Magnoliopsida</taxon>
        <taxon>eudicotyledons</taxon>
        <taxon>Gunneridae</taxon>
        <taxon>Pentapetalae</taxon>
        <taxon>asterids</taxon>
        <taxon>lamiids</taxon>
        <taxon>Gentianales</taxon>
        <taxon>Apocynaceae</taxon>
        <taxon>Rauvolfioideae</taxon>
        <taxon>Vinceae</taxon>
        <taxon>Catharanthinae</taxon>
        <taxon>Catharanthus</taxon>
    </lineage>
</organism>
<comment type="caution">
    <text evidence="1">The sequence shown here is derived from an EMBL/GenBank/DDBJ whole genome shotgun (WGS) entry which is preliminary data.</text>
</comment>
<sequence>MKLFASRMLTDFNQRRVQVDLLDSQKFLMCNCCKRNLILLPSMHDTSIMGAAAKATKRNPTLQILNLLKKTASLGQKVVNALRKDSMNGTRVKKVAPYLNRRSGATAAAHAIFSTPQDIFFLAICLWLSILPISFIRLSDSAISSFGNSGKLLVAWKEVCIPKTECRICFGNTKGCNVSLLAQILGCR</sequence>
<name>A0ACB9ZVG3_CATRO</name>
<reference evidence="2" key="1">
    <citation type="journal article" date="2023" name="Nat. Plants">
        <title>Single-cell RNA sequencing provides a high-resolution roadmap for understanding the multicellular compartmentation of specialized metabolism.</title>
        <authorList>
            <person name="Sun S."/>
            <person name="Shen X."/>
            <person name="Li Y."/>
            <person name="Li Y."/>
            <person name="Wang S."/>
            <person name="Li R."/>
            <person name="Zhang H."/>
            <person name="Shen G."/>
            <person name="Guo B."/>
            <person name="Wei J."/>
            <person name="Xu J."/>
            <person name="St-Pierre B."/>
            <person name="Chen S."/>
            <person name="Sun C."/>
        </authorList>
    </citation>
    <scope>NUCLEOTIDE SEQUENCE [LARGE SCALE GENOMIC DNA]</scope>
</reference>
<accession>A0ACB9ZVG3</accession>
<protein>
    <submittedName>
        <fullName evidence="1">Uncharacterized protein</fullName>
    </submittedName>
</protein>
<evidence type="ECO:0000313" key="1">
    <source>
        <dbReference type="EMBL" id="KAI5652311.1"/>
    </source>
</evidence>
<dbReference type="EMBL" id="CM044707">
    <property type="protein sequence ID" value="KAI5652311.1"/>
    <property type="molecule type" value="Genomic_DNA"/>
</dbReference>